<dbReference type="InterPro" id="IPR011583">
    <property type="entry name" value="Chitinase_II/V-like_cat"/>
</dbReference>
<keyword evidence="10" id="KW-1015">Disulfide bond</keyword>
<dbReference type="GO" id="GO:0000272">
    <property type="term" value="P:polysaccharide catabolic process"/>
    <property type="evidence" value="ECO:0007669"/>
    <property type="project" value="UniProtKB-KW"/>
</dbReference>
<dbReference type="PANTHER" id="PTHR11177:SF188">
    <property type="entry name" value="ACIDIC MAMMALIAN CHITINASE"/>
    <property type="match status" value="1"/>
</dbReference>
<evidence type="ECO:0000256" key="8">
    <source>
        <dbReference type="ARBA" id="ARBA00022801"/>
    </source>
</evidence>
<dbReference type="PROSITE" id="PS01095">
    <property type="entry name" value="GH18_1"/>
    <property type="match status" value="1"/>
</dbReference>
<keyword evidence="11" id="KW-0119">Carbohydrate metabolism</keyword>
<dbReference type="Proteomes" id="UP000829720">
    <property type="component" value="Unassembled WGS sequence"/>
</dbReference>
<dbReference type="PANTHER" id="PTHR11177">
    <property type="entry name" value="CHITINASE"/>
    <property type="match status" value="1"/>
</dbReference>
<keyword evidence="8" id="KW-0378">Hydrolase</keyword>
<evidence type="ECO:0000256" key="4">
    <source>
        <dbReference type="ARBA" id="ARBA00012729"/>
    </source>
</evidence>
<proteinExistence type="inferred from homology"/>
<evidence type="ECO:0000256" key="13">
    <source>
        <dbReference type="ARBA" id="ARBA00023326"/>
    </source>
</evidence>
<evidence type="ECO:0000256" key="12">
    <source>
        <dbReference type="ARBA" id="ARBA00023295"/>
    </source>
</evidence>
<dbReference type="InterPro" id="IPR017853">
    <property type="entry name" value="GH"/>
</dbReference>
<dbReference type="FunFam" id="3.20.20.80:FF:000081">
    <property type="entry name" value="Chitinase 1"/>
    <property type="match status" value="1"/>
</dbReference>
<protein>
    <recommendedName>
        <fullName evidence="4">chitinase</fullName>
        <ecNumber evidence="4">3.2.1.14</ecNumber>
    </recommendedName>
</protein>
<evidence type="ECO:0000313" key="16">
    <source>
        <dbReference type="Proteomes" id="UP000829720"/>
    </source>
</evidence>
<dbReference type="InterPro" id="IPR050314">
    <property type="entry name" value="Glycosyl_Hydrlase_18"/>
</dbReference>
<dbReference type="GO" id="GO:0008061">
    <property type="term" value="F:chitin binding"/>
    <property type="evidence" value="ECO:0007669"/>
    <property type="project" value="UniProtKB-KW"/>
</dbReference>
<comment type="subcellular location">
    <subcellularLocation>
        <location evidence="2">Secreted</location>
    </subcellularLocation>
</comment>
<evidence type="ECO:0000256" key="10">
    <source>
        <dbReference type="ARBA" id="ARBA00023157"/>
    </source>
</evidence>
<keyword evidence="16" id="KW-1185">Reference proteome</keyword>
<keyword evidence="9" id="KW-0146">Chitin degradation</keyword>
<comment type="similarity">
    <text evidence="3">Belongs to the glycosyl hydrolase 18 family. Chitinase class II subfamily.</text>
</comment>
<dbReference type="GO" id="GO:0005576">
    <property type="term" value="C:extracellular region"/>
    <property type="evidence" value="ECO:0007669"/>
    <property type="project" value="UniProtKB-SubCell"/>
</dbReference>
<comment type="catalytic activity">
    <reaction evidence="1">
        <text>Random endo-hydrolysis of N-acetyl-beta-D-glucosaminide (1-&gt;4)-beta-linkages in chitin and chitodextrins.</text>
        <dbReference type="EC" id="3.2.1.14"/>
    </reaction>
</comment>
<gene>
    <name evidence="15" type="ORF">AGOR_G00154800</name>
</gene>
<dbReference type="EMBL" id="JAERUA010000014">
    <property type="protein sequence ID" value="KAI1890546.1"/>
    <property type="molecule type" value="Genomic_DNA"/>
</dbReference>
<dbReference type="SMART" id="SM00636">
    <property type="entry name" value="Glyco_18"/>
    <property type="match status" value="1"/>
</dbReference>
<keyword evidence="5" id="KW-0964">Secreted</keyword>
<reference evidence="15" key="1">
    <citation type="submission" date="2021-01" db="EMBL/GenBank/DDBJ databases">
        <authorList>
            <person name="Zahm M."/>
            <person name="Roques C."/>
            <person name="Cabau C."/>
            <person name="Klopp C."/>
            <person name="Donnadieu C."/>
            <person name="Jouanno E."/>
            <person name="Lampietro C."/>
            <person name="Louis A."/>
            <person name="Herpin A."/>
            <person name="Echchiki A."/>
            <person name="Berthelot C."/>
            <person name="Parey E."/>
            <person name="Roest-Crollius H."/>
            <person name="Braasch I."/>
            <person name="Postlethwait J."/>
            <person name="Bobe J."/>
            <person name="Montfort J."/>
            <person name="Bouchez O."/>
            <person name="Begum T."/>
            <person name="Mejri S."/>
            <person name="Adams A."/>
            <person name="Chen W.-J."/>
            <person name="Guiguen Y."/>
        </authorList>
    </citation>
    <scope>NUCLEOTIDE SEQUENCE</scope>
    <source>
        <tissue evidence="15">Blood</tissue>
    </source>
</reference>
<evidence type="ECO:0000256" key="6">
    <source>
        <dbReference type="ARBA" id="ARBA00022669"/>
    </source>
</evidence>
<feature type="domain" description="GH18" evidence="14">
    <location>
        <begin position="12"/>
        <end position="195"/>
    </location>
</feature>
<keyword evidence="12" id="KW-0326">Glycosidase</keyword>
<keyword evidence="13" id="KW-0624">Polysaccharide degradation</keyword>
<evidence type="ECO:0000256" key="1">
    <source>
        <dbReference type="ARBA" id="ARBA00000822"/>
    </source>
</evidence>
<sequence length="195" mass="21969">MGKLLICVGSSYILSCYFTNWGQYRPGAGKYFPTNVDPCLCDHLIYAFAGMNNNEIQTYEWDDVKLYGEFQALKNQNSNLKTLLAIGGWNFGTANLPTPLLNTHLFSMPRFHAMVSTSANRQTFITSVIKFLRQYQFDGLDLDWEYPGSRGSPAEDKQLFTTLVQVGDPHPVCSINAAANTDTSHTSCQYFCHHK</sequence>
<dbReference type="GO" id="GO:0008843">
    <property type="term" value="F:endochitinase activity"/>
    <property type="evidence" value="ECO:0007669"/>
    <property type="project" value="UniProtKB-EC"/>
</dbReference>
<dbReference type="AlphaFoldDB" id="A0A8T3D2J5"/>
<dbReference type="Pfam" id="PF00704">
    <property type="entry name" value="Glyco_hydro_18"/>
    <property type="match status" value="1"/>
</dbReference>
<evidence type="ECO:0000256" key="11">
    <source>
        <dbReference type="ARBA" id="ARBA00023277"/>
    </source>
</evidence>
<evidence type="ECO:0000259" key="14">
    <source>
        <dbReference type="PROSITE" id="PS51910"/>
    </source>
</evidence>
<dbReference type="EC" id="3.2.1.14" evidence="4"/>
<comment type="caution">
    <text evidence="15">The sequence shown here is derived from an EMBL/GenBank/DDBJ whole genome shotgun (WGS) entry which is preliminary data.</text>
</comment>
<dbReference type="GO" id="GO:0006032">
    <property type="term" value="P:chitin catabolic process"/>
    <property type="evidence" value="ECO:0007669"/>
    <property type="project" value="UniProtKB-KW"/>
</dbReference>
<dbReference type="InterPro" id="IPR001579">
    <property type="entry name" value="Glyco_hydro_18_chit_AS"/>
</dbReference>
<evidence type="ECO:0000256" key="9">
    <source>
        <dbReference type="ARBA" id="ARBA00023024"/>
    </source>
</evidence>
<dbReference type="SUPFAM" id="SSF51445">
    <property type="entry name" value="(Trans)glycosidases"/>
    <property type="match status" value="1"/>
</dbReference>
<evidence type="ECO:0000256" key="2">
    <source>
        <dbReference type="ARBA" id="ARBA00004613"/>
    </source>
</evidence>
<keyword evidence="6" id="KW-0147">Chitin-binding</keyword>
<keyword evidence="7" id="KW-0732">Signal</keyword>
<organism evidence="15 16">
    <name type="scientific">Albula goreensis</name>
    <dbReference type="NCBI Taxonomy" id="1534307"/>
    <lineage>
        <taxon>Eukaryota</taxon>
        <taxon>Metazoa</taxon>
        <taxon>Chordata</taxon>
        <taxon>Craniata</taxon>
        <taxon>Vertebrata</taxon>
        <taxon>Euteleostomi</taxon>
        <taxon>Actinopterygii</taxon>
        <taxon>Neopterygii</taxon>
        <taxon>Teleostei</taxon>
        <taxon>Albuliformes</taxon>
        <taxon>Albulidae</taxon>
        <taxon>Albula</taxon>
    </lineage>
</organism>
<accession>A0A8T3D2J5</accession>
<evidence type="ECO:0000256" key="3">
    <source>
        <dbReference type="ARBA" id="ARBA00009121"/>
    </source>
</evidence>
<dbReference type="InterPro" id="IPR001223">
    <property type="entry name" value="Glyco_hydro18_cat"/>
</dbReference>
<dbReference type="OrthoDB" id="76388at2759"/>
<evidence type="ECO:0000313" key="15">
    <source>
        <dbReference type="EMBL" id="KAI1890546.1"/>
    </source>
</evidence>
<evidence type="ECO:0000256" key="7">
    <source>
        <dbReference type="ARBA" id="ARBA00022729"/>
    </source>
</evidence>
<evidence type="ECO:0000256" key="5">
    <source>
        <dbReference type="ARBA" id="ARBA00022525"/>
    </source>
</evidence>
<dbReference type="PROSITE" id="PS51910">
    <property type="entry name" value="GH18_2"/>
    <property type="match status" value="1"/>
</dbReference>
<name>A0A8T3D2J5_9TELE</name>
<dbReference type="Gene3D" id="3.20.20.80">
    <property type="entry name" value="Glycosidases"/>
    <property type="match status" value="1"/>
</dbReference>